<dbReference type="InterPro" id="IPR004167">
    <property type="entry name" value="PSBD"/>
</dbReference>
<dbReference type="Pfam" id="PF00198">
    <property type="entry name" value="2-oxoacid_dh"/>
    <property type="match status" value="1"/>
</dbReference>
<comment type="caution">
    <text evidence="10">The sequence shown here is derived from an EMBL/GenBank/DDBJ whole genome shotgun (WGS) entry which is preliminary data.</text>
</comment>
<dbReference type="Gene3D" id="4.10.320.10">
    <property type="entry name" value="E3-binding domain"/>
    <property type="match status" value="1"/>
</dbReference>
<dbReference type="InterPro" id="IPR000089">
    <property type="entry name" value="Biotin_lipoyl"/>
</dbReference>
<dbReference type="CDD" id="cd06849">
    <property type="entry name" value="lipoyl_domain"/>
    <property type="match status" value="1"/>
</dbReference>
<gene>
    <name evidence="10" type="ORF">H7J73_26140</name>
</gene>
<dbReference type="Pfam" id="PF00364">
    <property type="entry name" value="Biotin_lipoyl"/>
    <property type="match status" value="1"/>
</dbReference>
<protein>
    <recommendedName>
        <fullName evidence="6">Dihydrolipoamide acetyltransferase component of pyruvate dehydrogenase complex</fullName>
        <ecNumber evidence="6">2.3.1.-</ecNumber>
    </recommendedName>
</protein>
<dbReference type="Proteomes" id="UP001526201">
    <property type="component" value="Unassembled WGS sequence"/>
</dbReference>
<sequence length="449" mass="47582">MPATPASLTDHRPPNFPPRRTPVTTQTVQQFLLPDVGEGLTEAEIVTWRVAAGDTVEVNQIIVEIETAKSLVELPSPYSGTVVELCSQQGETVAVGAPIIAIATGHDASARSENATAPAAESDTDEPKLLVGYGAREEDTPRRRRRDHVGTARPRAKPPVRKLAEVLGVDLATVPPSGDDGVVLRTDVLAAAQTREASPAPAVEPPASDMAKPAVGETRIPIKGVRKHTAAAMVASAFTAPHVTEFVTVDMTATLELRDRVLARREFRKTKATPLTFVARAYLHALRRTPMANARWDEKAQEIVLPAQVNLGIAAATPRGLVVPNIKAADRLSLRELADAINQLAQTARAGHTAPEAMAGGTTTISNVGVFGVDTGTPILNPGETAILAVGAMRRTPWVVGTGGDERIEPRSVLQLALSFDHRVLDGQEGSQLLADTAAILTDPTEAFL</sequence>
<keyword evidence="5 6" id="KW-0012">Acyltransferase</keyword>
<dbReference type="EMBL" id="JACKTY010000043">
    <property type="protein sequence ID" value="MCV7229493.1"/>
    <property type="molecule type" value="Genomic_DNA"/>
</dbReference>
<feature type="domain" description="Lipoyl-binding" evidence="8">
    <location>
        <begin position="28"/>
        <end position="103"/>
    </location>
</feature>
<evidence type="ECO:0000256" key="6">
    <source>
        <dbReference type="RuleBase" id="RU003423"/>
    </source>
</evidence>
<evidence type="ECO:0000256" key="4">
    <source>
        <dbReference type="ARBA" id="ARBA00022823"/>
    </source>
</evidence>
<feature type="domain" description="Peripheral subunit-binding (PSBD)" evidence="9">
    <location>
        <begin position="155"/>
        <end position="192"/>
    </location>
</feature>
<keyword evidence="11" id="KW-1185">Reference proteome</keyword>
<feature type="region of interest" description="Disordered" evidence="7">
    <location>
        <begin position="133"/>
        <end position="158"/>
    </location>
</feature>
<dbReference type="Pfam" id="PF02817">
    <property type="entry name" value="E3_binding"/>
    <property type="match status" value="1"/>
</dbReference>
<evidence type="ECO:0000256" key="5">
    <source>
        <dbReference type="ARBA" id="ARBA00023315"/>
    </source>
</evidence>
<comment type="similarity">
    <text evidence="2 6">Belongs to the 2-oxoacid dehydrogenase family.</text>
</comment>
<dbReference type="PROSITE" id="PS51826">
    <property type="entry name" value="PSBD"/>
    <property type="match status" value="1"/>
</dbReference>
<evidence type="ECO:0000256" key="2">
    <source>
        <dbReference type="ARBA" id="ARBA00007317"/>
    </source>
</evidence>
<evidence type="ECO:0000256" key="3">
    <source>
        <dbReference type="ARBA" id="ARBA00022679"/>
    </source>
</evidence>
<comment type="cofactor">
    <cofactor evidence="1 6">
        <name>(R)-lipoate</name>
        <dbReference type="ChEBI" id="CHEBI:83088"/>
    </cofactor>
</comment>
<evidence type="ECO:0000256" key="7">
    <source>
        <dbReference type="SAM" id="MobiDB-lite"/>
    </source>
</evidence>
<dbReference type="PROSITE" id="PS50968">
    <property type="entry name" value="BIOTINYL_LIPOYL"/>
    <property type="match status" value="1"/>
</dbReference>
<dbReference type="InterPro" id="IPR001078">
    <property type="entry name" value="2-oxoacid_DH_actylTfrase"/>
</dbReference>
<dbReference type="InterPro" id="IPR050743">
    <property type="entry name" value="2-oxoacid_DH_E2_comp"/>
</dbReference>
<dbReference type="EC" id="2.3.1.-" evidence="6"/>
<keyword evidence="3 6" id="KW-0808">Transferase</keyword>
<keyword evidence="4 6" id="KW-0450">Lipoyl</keyword>
<accession>A0ABT3CJ31</accession>
<feature type="region of interest" description="Disordered" evidence="7">
    <location>
        <begin position="1"/>
        <end position="22"/>
    </location>
</feature>
<evidence type="ECO:0000256" key="1">
    <source>
        <dbReference type="ARBA" id="ARBA00001938"/>
    </source>
</evidence>
<evidence type="ECO:0000313" key="10">
    <source>
        <dbReference type="EMBL" id="MCV7229493.1"/>
    </source>
</evidence>
<dbReference type="PANTHER" id="PTHR43178:SF5">
    <property type="entry name" value="LIPOAMIDE ACYLTRANSFERASE COMPONENT OF BRANCHED-CHAIN ALPHA-KETO ACID DEHYDROGENASE COMPLEX, MITOCHONDRIAL"/>
    <property type="match status" value="1"/>
</dbReference>
<dbReference type="InterPro" id="IPR011053">
    <property type="entry name" value="Single_hybrid_motif"/>
</dbReference>
<reference evidence="10 11" key="1">
    <citation type="journal article" date="2022" name="BMC Genomics">
        <title>Comparative genome analysis of mycobacteria focusing on tRNA and non-coding RNA.</title>
        <authorList>
            <person name="Behra P.R.K."/>
            <person name="Pettersson B.M.F."/>
            <person name="Ramesh M."/>
            <person name="Das S."/>
            <person name="Dasgupta S."/>
            <person name="Kirsebom L.A."/>
        </authorList>
    </citation>
    <scope>NUCLEOTIDE SEQUENCE [LARGE SCALE GENOMIC DNA]</scope>
    <source>
        <strain evidence="10 11">DSM 44078</strain>
    </source>
</reference>
<name>A0ABT3CJ31_9MYCO</name>
<evidence type="ECO:0000259" key="9">
    <source>
        <dbReference type="PROSITE" id="PS51826"/>
    </source>
</evidence>
<proteinExistence type="inferred from homology"/>
<dbReference type="InterPro" id="IPR023213">
    <property type="entry name" value="CAT-like_dom_sf"/>
</dbReference>
<dbReference type="Gene3D" id="3.30.559.10">
    <property type="entry name" value="Chloramphenicol acetyltransferase-like domain"/>
    <property type="match status" value="1"/>
</dbReference>
<dbReference type="SUPFAM" id="SSF52777">
    <property type="entry name" value="CoA-dependent acyltransferases"/>
    <property type="match status" value="1"/>
</dbReference>
<organism evidence="10 11">
    <name type="scientific">Mycolicibacterium komossense</name>
    <dbReference type="NCBI Taxonomy" id="1779"/>
    <lineage>
        <taxon>Bacteria</taxon>
        <taxon>Bacillati</taxon>
        <taxon>Actinomycetota</taxon>
        <taxon>Actinomycetes</taxon>
        <taxon>Mycobacteriales</taxon>
        <taxon>Mycobacteriaceae</taxon>
        <taxon>Mycolicibacterium</taxon>
    </lineage>
</organism>
<evidence type="ECO:0000313" key="11">
    <source>
        <dbReference type="Proteomes" id="UP001526201"/>
    </source>
</evidence>
<evidence type="ECO:0000259" key="8">
    <source>
        <dbReference type="PROSITE" id="PS50968"/>
    </source>
</evidence>
<dbReference type="SUPFAM" id="SSF47005">
    <property type="entry name" value="Peripheral subunit-binding domain of 2-oxo acid dehydrogenase complex"/>
    <property type="match status" value="1"/>
</dbReference>
<dbReference type="InterPro" id="IPR036625">
    <property type="entry name" value="E3-bd_dom_sf"/>
</dbReference>
<dbReference type="SUPFAM" id="SSF51230">
    <property type="entry name" value="Single hybrid motif"/>
    <property type="match status" value="1"/>
</dbReference>
<dbReference type="Gene3D" id="2.40.50.100">
    <property type="match status" value="1"/>
</dbReference>
<dbReference type="PANTHER" id="PTHR43178">
    <property type="entry name" value="DIHYDROLIPOAMIDE ACETYLTRANSFERASE COMPONENT OF PYRUVATE DEHYDROGENASE COMPLEX"/>
    <property type="match status" value="1"/>
</dbReference>